<dbReference type="Proteomes" id="UP000067422">
    <property type="component" value="Chromosome 2"/>
</dbReference>
<evidence type="ECO:0000313" key="2">
    <source>
        <dbReference type="Proteomes" id="UP000067422"/>
    </source>
</evidence>
<name>A0ABN4L850_VIBHA</name>
<evidence type="ECO:0000313" key="1">
    <source>
        <dbReference type="EMBL" id="AMG00893.1"/>
    </source>
</evidence>
<accession>A0ABN4L850</accession>
<sequence>MGLMFQPSLCLLGDQEFSISQLTNHTLKPSEFSVSNFEEIDSLSIIDTLDSYSNYLSKRDISGHVFLLLPNITDKNILRRVIASFLSIFSKVEADKIALYPYGNASFLMALNSIERLVKKNNSVWVVAINAIDSGYGLDSLVMARCSMGHRGLRPYKVAVDLDFEGTDTATSNITKQLGLVCTHLLDELALSIEGEEPVWLESIQFLSPWITADTAYQLIDSITGPLGPCNGLLKALCVYQQQANRNISNYCGLQIDVERYGYAVGVLYRWVNE</sequence>
<dbReference type="EMBL" id="CP014039">
    <property type="protein sequence ID" value="AMG00893.1"/>
    <property type="molecule type" value="Genomic_DNA"/>
</dbReference>
<organism evidence="1 2">
    <name type="scientific">Vibrio harveyi</name>
    <name type="common">Beneckea harveyi</name>
    <dbReference type="NCBI Taxonomy" id="669"/>
    <lineage>
        <taxon>Bacteria</taxon>
        <taxon>Pseudomonadati</taxon>
        <taxon>Pseudomonadota</taxon>
        <taxon>Gammaproteobacteria</taxon>
        <taxon>Vibrionales</taxon>
        <taxon>Vibrionaceae</taxon>
        <taxon>Vibrio</taxon>
    </lineage>
</organism>
<keyword evidence="2" id="KW-1185">Reference proteome</keyword>
<gene>
    <name evidence="1" type="ORF">AL538_24845</name>
</gene>
<protein>
    <submittedName>
        <fullName evidence="1">NAD/NADP transhydrogenase beta subunit</fullName>
    </submittedName>
</protein>
<proteinExistence type="predicted"/>
<reference evidence="1" key="1">
    <citation type="submission" date="2018-01" db="EMBL/GenBank/DDBJ databases">
        <title>FDA dAtabase for Regulatory Grade micrObial Sequences (FDA-ARGOS): Supporting development and validation of Infectious Disease Dx tests.</title>
        <authorList>
            <person name="Hoffmann M."/>
            <person name="Allard M."/>
            <person name="Evans P."/>
            <person name="Brown E."/>
            <person name="Tallon L."/>
            <person name="Sadzewicz L."/>
            <person name="Sengamalay N."/>
            <person name="Ott S."/>
            <person name="Godinez A."/>
            <person name="Nagaraj S."/>
            <person name="Vyas G."/>
            <person name="Aluvathingal J."/>
            <person name="Nadendla S."/>
            <person name="Geyer C."/>
            <person name="Sichtig H."/>
        </authorList>
    </citation>
    <scope>NUCLEOTIDE SEQUENCE</scope>
    <source>
        <strain evidence="1">FDAARGOS_107</strain>
    </source>
</reference>